<dbReference type="SMART" id="SM00850">
    <property type="entry name" value="LytTR"/>
    <property type="match status" value="1"/>
</dbReference>
<feature type="transmembrane region" description="Helical" evidence="1">
    <location>
        <begin position="136"/>
        <end position="159"/>
    </location>
</feature>
<dbReference type="PIRSF" id="PIRSF036615">
    <property type="entry name" value="MHYT_LytTR"/>
    <property type="match status" value="1"/>
</dbReference>
<organism evidence="4 5">
    <name type="scientific">Denitrobaculum tricleocarpae</name>
    <dbReference type="NCBI Taxonomy" id="2591009"/>
    <lineage>
        <taxon>Bacteria</taxon>
        <taxon>Pseudomonadati</taxon>
        <taxon>Pseudomonadota</taxon>
        <taxon>Alphaproteobacteria</taxon>
        <taxon>Rhodospirillales</taxon>
        <taxon>Rhodospirillaceae</taxon>
        <taxon>Denitrobaculum</taxon>
    </lineage>
</organism>
<evidence type="ECO:0000259" key="3">
    <source>
        <dbReference type="PROSITE" id="PS50930"/>
    </source>
</evidence>
<dbReference type="PROSITE" id="PS50930">
    <property type="entry name" value="HTH_LYTTR"/>
    <property type="match status" value="1"/>
</dbReference>
<evidence type="ECO:0000259" key="2">
    <source>
        <dbReference type="PROSITE" id="PS50924"/>
    </source>
</evidence>
<dbReference type="Proteomes" id="UP000315252">
    <property type="component" value="Unassembled WGS sequence"/>
</dbReference>
<accession>A0A545T5Q7</accession>
<reference evidence="4 5" key="1">
    <citation type="submission" date="2019-06" db="EMBL/GenBank/DDBJ databases">
        <title>Whole genome sequence for Rhodospirillaceae sp. R148.</title>
        <authorList>
            <person name="Wang G."/>
        </authorList>
    </citation>
    <scope>NUCLEOTIDE SEQUENCE [LARGE SCALE GENOMIC DNA]</scope>
    <source>
        <strain evidence="4 5">R148</strain>
    </source>
</reference>
<evidence type="ECO:0000313" key="5">
    <source>
        <dbReference type="Proteomes" id="UP000315252"/>
    </source>
</evidence>
<dbReference type="Gene3D" id="2.40.50.1020">
    <property type="entry name" value="LytTr DNA-binding domain"/>
    <property type="match status" value="1"/>
</dbReference>
<dbReference type="GO" id="GO:0003677">
    <property type="term" value="F:DNA binding"/>
    <property type="evidence" value="ECO:0007669"/>
    <property type="project" value="InterPro"/>
</dbReference>
<feature type="domain" description="HTH LytTR-type" evidence="3">
    <location>
        <begin position="273"/>
        <end position="378"/>
    </location>
</feature>
<comment type="caution">
    <text evidence="4">The sequence shown here is derived from an EMBL/GenBank/DDBJ whole genome shotgun (WGS) entry which is preliminary data.</text>
</comment>
<feature type="domain" description="MHYT" evidence="2">
    <location>
        <begin position="5"/>
        <end position="193"/>
    </location>
</feature>
<feature type="transmembrane region" description="Helical" evidence="1">
    <location>
        <begin position="211"/>
        <end position="231"/>
    </location>
</feature>
<evidence type="ECO:0008006" key="6">
    <source>
        <dbReference type="Google" id="ProtNLM"/>
    </source>
</evidence>
<keyword evidence="1" id="KW-0472">Membrane</keyword>
<dbReference type="OrthoDB" id="9781059at2"/>
<dbReference type="PANTHER" id="PTHR35152">
    <property type="entry name" value="DOMAIN SIGNALLING PROTEIN, PUTATIVE (AFU_ORTHOLOGUE AFUA_5G11310)-RELATED"/>
    <property type="match status" value="1"/>
</dbReference>
<dbReference type="EMBL" id="VHSH01000012">
    <property type="protein sequence ID" value="TQV72508.1"/>
    <property type="molecule type" value="Genomic_DNA"/>
</dbReference>
<feature type="transmembrane region" description="Helical" evidence="1">
    <location>
        <begin position="166"/>
        <end position="199"/>
    </location>
</feature>
<feature type="transmembrane region" description="Helical" evidence="1">
    <location>
        <begin position="106"/>
        <end position="124"/>
    </location>
</feature>
<dbReference type="Pfam" id="PF03707">
    <property type="entry name" value="MHYT"/>
    <property type="match status" value="2"/>
</dbReference>
<keyword evidence="1" id="KW-1133">Transmembrane helix</keyword>
<dbReference type="GO" id="GO:0016020">
    <property type="term" value="C:membrane"/>
    <property type="evidence" value="ECO:0007669"/>
    <property type="project" value="UniProtKB-UniRule"/>
</dbReference>
<evidence type="ECO:0000256" key="1">
    <source>
        <dbReference type="PROSITE-ProRule" id="PRU00244"/>
    </source>
</evidence>
<dbReference type="AlphaFoldDB" id="A0A545T5Q7"/>
<sequence>MLVQYDPALIALSLAVAIIGSYAGLHMVERMVLLSGAVRKSILAASAVAIGVSIWSMHFIGMLALQLPISINYDILTTLISALVSILMTGVGLALVSYGRVTPLKLAAAGIAMGGGISTMHYVGMSAVRANCTIAYTPWLVIASVLIGVLASTLALYLASRDKKRWQVVCAAVVMGLAMAGMHYVAMGAATFVPVTFLISVAEPILDPSTLAIIVALTTFFILGFAILSVLPDGQSQGLSTQTAGKAMASVGLELPAAALQEASTSISSGVKIPVDSNNKTLFLEAEEVVAVQADGRYTQVFTTEQSFFCAFSISELESLLDPEKFLRVHRSHIVKLEAIESFERKNEKGAVMLRSMAHRVVPVSRGNVTLLQAVLPH</sequence>
<protein>
    <recommendedName>
        <fullName evidence="6">Carbon monoxide dehydrogenase</fullName>
    </recommendedName>
</protein>
<dbReference type="RefSeq" id="WP_142899355.1">
    <property type="nucleotide sequence ID" value="NZ_ML660063.1"/>
</dbReference>
<dbReference type="PROSITE" id="PS50924">
    <property type="entry name" value="MHYT"/>
    <property type="match status" value="1"/>
</dbReference>
<proteinExistence type="predicted"/>
<name>A0A545T5Q7_9PROT</name>
<dbReference type="InterPro" id="IPR012073">
    <property type="entry name" value="LytTR_MHYT"/>
</dbReference>
<feature type="transmembrane region" description="Helical" evidence="1">
    <location>
        <begin position="6"/>
        <end position="25"/>
    </location>
</feature>
<gene>
    <name evidence="4" type="ORF">FKG95_25915</name>
</gene>
<feature type="transmembrane region" description="Helical" evidence="1">
    <location>
        <begin position="75"/>
        <end position="99"/>
    </location>
</feature>
<keyword evidence="5" id="KW-1185">Reference proteome</keyword>
<dbReference type="InterPro" id="IPR007492">
    <property type="entry name" value="LytTR_DNA-bd_dom"/>
</dbReference>
<evidence type="ECO:0000313" key="4">
    <source>
        <dbReference type="EMBL" id="TQV72508.1"/>
    </source>
</evidence>
<feature type="transmembrane region" description="Helical" evidence="1">
    <location>
        <begin position="46"/>
        <end position="69"/>
    </location>
</feature>
<keyword evidence="1" id="KW-0812">Transmembrane</keyword>
<dbReference type="PANTHER" id="PTHR35152:SF1">
    <property type="entry name" value="DOMAIN SIGNALLING PROTEIN, PUTATIVE (AFU_ORTHOLOGUE AFUA_5G11310)-RELATED"/>
    <property type="match status" value="1"/>
</dbReference>
<dbReference type="Pfam" id="PF04397">
    <property type="entry name" value="LytTR"/>
    <property type="match status" value="1"/>
</dbReference>
<dbReference type="InterPro" id="IPR005330">
    <property type="entry name" value="MHYT_dom"/>
</dbReference>